<evidence type="ECO:0000256" key="5">
    <source>
        <dbReference type="ARBA" id="ARBA00022519"/>
    </source>
</evidence>
<accession>A0ABS6HB09</accession>
<evidence type="ECO:0000256" key="6">
    <source>
        <dbReference type="ARBA" id="ARBA00022692"/>
    </source>
</evidence>
<name>A0ABS6HB09_9PROT</name>
<keyword evidence="10" id="KW-0175">Coiled coil</keyword>
<comment type="subcellular location">
    <subcellularLocation>
        <location evidence="1 9">Cell inner membrane</location>
        <topology evidence="1 9">Single-pass membrane protein</topology>
    </subcellularLocation>
</comment>
<sequence>MTARLAGPPSMPLNFAEAEAAAATPDVRRVMRAALLLLVVGFGGLLFWAAITPIERAVVARGALVAEGRRKSMMLAEPGILQELLVREGQRVQAGQVLLRLDPTTAEANAAQLRAQARTLAARIARLRAEQQDQRSFTIPAEIQRAAATDPSLAAILVAETRLFQARWEAFDSNTRVYERRVAVPREQLLAAGAQRASAAARASSVRADLQGLRPLAQQGFARMREVRELERLEAQARGDMGLYAAQEAQFRQAIAQAEAELSSLRLTRAQDIARELQEAQQQMVEAEQRLLSAENIRARRDLVASEPGIVTDIRFVTPGSSITDGQPVLDLVPLDDRLVVEARVSPTDVEQLQVGQRVNVRLTALRQRSTPLLAGHLTYVSADQQTDAQGVVYFLARAEIDAAELRRLPEVRLTAGMPTEVFVLGETRSALNYLVSPIRDSLRRSLRD</sequence>
<dbReference type="InterPro" id="IPR010129">
    <property type="entry name" value="T1SS_HlyD"/>
</dbReference>
<keyword evidence="3 9" id="KW-0813">Transport</keyword>
<evidence type="ECO:0000256" key="8">
    <source>
        <dbReference type="ARBA" id="ARBA00023136"/>
    </source>
</evidence>
<evidence type="ECO:0000256" key="2">
    <source>
        <dbReference type="ARBA" id="ARBA00009477"/>
    </source>
</evidence>
<organism evidence="13 14">
    <name type="scientific">Falsiroseomonas oleicola</name>
    <dbReference type="NCBI Taxonomy" id="2801474"/>
    <lineage>
        <taxon>Bacteria</taxon>
        <taxon>Pseudomonadati</taxon>
        <taxon>Pseudomonadota</taxon>
        <taxon>Alphaproteobacteria</taxon>
        <taxon>Acetobacterales</taxon>
        <taxon>Roseomonadaceae</taxon>
        <taxon>Falsiroseomonas</taxon>
    </lineage>
</organism>
<evidence type="ECO:0000256" key="10">
    <source>
        <dbReference type="SAM" id="Coils"/>
    </source>
</evidence>
<protein>
    <recommendedName>
        <fullName evidence="9">Membrane fusion protein (MFP) family protein</fullName>
    </recommendedName>
</protein>
<evidence type="ECO:0000256" key="3">
    <source>
        <dbReference type="ARBA" id="ARBA00022448"/>
    </source>
</evidence>
<comment type="caution">
    <text evidence="13">The sequence shown here is derived from an EMBL/GenBank/DDBJ whole genome shotgun (WGS) entry which is preliminary data.</text>
</comment>
<reference evidence="13 14" key="1">
    <citation type="submission" date="2021-01" db="EMBL/GenBank/DDBJ databases">
        <title>Roseomonas sp. nov, a bacterium isolated from an oil production mixture in Yumen Oilfield.</title>
        <authorList>
            <person name="Wu D."/>
        </authorList>
    </citation>
    <scope>NUCLEOTIDE SEQUENCE [LARGE SCALE GENOMIC DNA]</scope>
    <source>
        <strain evidence="13 14">ROY-5-3</strain>
    </source>
</reference>
<keyword evidence="14" id="KW-1185">Reference proteome</keyword>
<proteinExistence type="inferred from homology"/>
<keyword evidence="7 9" id="KW-1133">Transmembrane helix</keyword>
<evidence type="ECO:0000313" key="14">
    <source>
        <dbReference type="Proteomes" id="UP000689967"/>
    </source>
</evidence>
<keyword evidence="6 9" id="KW-0812">Transmembrane</keyword>
<feature type="domain" description="AprE-like long alpha-helical hairpin" evidence="11">
    <location>
        <begin position="106"/>
        <end position="296"/>
    </location>
</feature>
<dbReference type="NCBIfam" id="TIGR01843">
    <property type="entry name" value="type_I_hlyD"/>
    <property type="match status" value="1"/>
</dbReference>
<dbReference type="PANTHER" id="PTHR30386">
    <property type="entry name" value="MEMBRANE FUSION SUBUNIT OF EMRAB-TOLC MULTIDRUG EFFLUX PUMP"/>
    <property type="match status" value="1"/>
</dbReference>
<dbReference type="RefSeq" id="WP_216877920.1">
    <property type="nucleotide sequence ID" value="NZ_JAERQM010000006.1"/>
</dbReference>
<feature type="transmembrane region" description="Helical" evidence="9">
    <location>
        <begin position="33"/>
        <end position="51"/>
    </location>
</feature>
<dbReference type="Pfam" id="PF25994">
    <property type="entry name" value="HH_AprE"/>
    <property type="match status" value="1"/>
</dbReference>
<gene>
    <name evidence="13" type="ORF">JJQ90_19430</name>
</gene>
<evidence type="ECO:0000256" key="1">
    <source>
        <dbReference type="ARBA" id="ARBA00004377"/>
    </source>
</evidence>
<feature type="domain" description="AprE-like beta-barrel" evidence="12">
    <location>
        <begin position="339"/>
        <end position="424"/>
    </location>
</feature>
<keyword evidence="8 9" id="KW-0472">Membrane</keyword>
<dbReference type="EMBL" id="JAERQM010000006">
    <property type="protein sequence ID" value="MBU8545904.1"/>
    <property type="molecule type" value="Genomic_DNA"/>
</dbReference>
<evidence type="ECO:0000259" key="12">
    <source>
        <dbReference type="Pfam" id="PF26002"/>
    </source>
</evidence>
<dbReference type="InterPro" id="IPR058781">
    <property type="entry name" value="HH_AprE-like"/>
</dbReference>
<dbReference type="InterPro" id="IPR050739">
    <property type="entry name" value="MFP"/>
</dbReference>
<evidence type="ECO:0000256" key="7">
    <source>
        <dbReference type="ARBA" id="ARBA00022989"/>
    </source>
</evidence>
<dbReference type="PANTHER" id="PTHR30386:SF17">
    <property type="entry name" value="ALKALINE PROTEASE SECRETION PROTEIN APRE"/>
    <property type="match status" value="1"/>
</dbReference>
<keyword evidence="5 9" id="KW-0997">Cell inner membrane</keyword>
<dbReference type="Proteomes" id="UP000689967">
    <property type="component" value="Unassembled WGS sequence"/>
</dbReference>
<evidence type="ECO:0000259" key="11">
    <source>
        <dbReference type="Pfam" id="PF25994"/>
    </source>
</evidence>
<dbReference type="Pfam" id="PF26002">
    <property type="entry name" value="Beta-barrel_AprE"/>
    <property type="match status" value="1"/>
</dbReference>
<evidence type="ECO:0000256" key="9">
    <source>
        <dbReference type="RuleBase" id="RU365093"/>
    </source>
</evidence>
<dbReference type="InterPro" id="IPR058982">
    <property type="entry name" value="Beta-barrel_AprE"/>
</dbReference>
<evidence type="ECO:0000256" key="4">
    <source>
        <dbReference type="ARBA" id="ARBA00022475"/>
    </source>
</evidence>
<keyword evidence="4 9" id="KW-1003">Cell membrane</keyword>
<comment type="similarity">
    <text evidence="2 9">Belongs to the membrane fusion protein (MFP) (TC 8.A.1) family.</text>
</comment>
<feature type="coiled-coil region" evidence="10">
    <location>
        <begin position="248"/>
        <end position="297"/>
    </location>
</feature>
<evidence type="ECO:0000313" key="13">
    <source>
        <dbReference type="EMBL" id="MBU8545904.1"/>
    </source>
</evidence>